<protein>
    <submittedName>
        <fullName evidence="2">Uncharacterized protein</fullName>
    </submittedName>
</protein>
<organism evidence="2 3">
    <name type="scientific">Thalassobellus suaedae</name>
    <dbReference type="NCBI Taxonomy" id="3074124"/>
    <lineage>
        <taxon>Bacteria</taxon>
        <taxon>Pseudomonadati</taxon>
        <taxon>Bacteroidota</taxon>
        <taxon>Flavobacteriia</taxon>
        <taxon>Flavobacteriales</taxon>
        <taxon>Flavobacteriaceae</taxon>
        <taxon>Thalassobellus</taxon>
    </lineage>
</organism>
<evidence type="ECO:0000256" key="1">
    <source>
        <dbReference type="SAM" id="Phobius"/>
    </source>
</evidence>
<proteinExistence type="predicted"/>
<dbReference type="RefSeq" id="WP_415866480.1">
    <property type="nucleotide sequence ID" value="NZ_CP134537.1"/>
</dbReference>
<reference evidence="2 3" key="1">
    <citation type="submission" date="2023-09" db="EMBL/GenBank/DDBJ databases">
        <title>Thalassobella suaedae gen. nov., sp. nov., a marine bacterium of the family Flavobacteriaceae isolated from a halophyte Suaeda japonica.</title>
        <authorList>
            <person name="Lee S.Y."/>
            <person name="Hwang C.Y."/>
        </authorList>
    </citation>
    <scope>NUCLEOTIDE SEQUENCE [LARGE SCALE GENOMIC DNA]</scope>
    <source>
        <strain evidence="2 3">HL-DH14</strain>
    </source>
</reference>
<dbReference type="EMBL" id="CP134537">
    <property type="protein sequence ID" value="WNH10142.1"/>
    <property type="molecule type" value="Genomic_DNA"/>
</dbReference>
<feature type="transmembrane region" description="Helical" evidence="1">
    <location>
        <begin position="13"/>
        <end position="33"/>
    </location>
</feature>
<name>A0ABY9XW09_9FLAO</name>
<evidence type="ECO:0000313" key="2">
    <source>
        <dbReference type="EMBL" id="WNH10142.1"/>
    </source>
</evidence>
<dbReference type="Proteomes" id="UP001302806">
    <property type="component" value="Chromosome"/>
</dbReference>
<evidence type="ECO:0000313" key="3">
    <source>
        <dbReference type="Proteomes" id="UP001302806"/>
    </source>
</evidence>
<sequence>MDLGTISFFSTPYVIYLMLIPNNYHVPAFIFNMPNTKHQKKDKLRFQIQIDGEFLVVDKSPITISILEKTLNVIA</sequence>
<keyword evidence="1" id="KW-0812">Transmembrane</keyword>
<keyword evidence="1" id="KW-1133">Transmembrane helix</keyword>
<keyword evidence="1" id="KW-0472">Membrane</keyword>
<gene>
    <name evidence="2" type="ORF">RHP51_05455</name>
</gene>
<accession>A0ABY9XW09</accession>